<sequence length="97" mass="10086">MPVLLLIISPISVTSALSSVSITSTVTKVVPKEKIGGTLGIFNSVDGLTRIVSPILSGLVIQNFGPSIKGPIEGIFLFISTLAFLYYLSGSSTNSSL</sequence>
<dbReference type="InterPro" id="IPR036259">
    <property type="entry name" value="MFS_trans_sf"/>
</dbReference>
<gene>
    <name evidence="2" type="ORF">ENT77_04100</name>
</gene>
<dbReference type="AlphaFoldDB" id="A0A7C4VTA5"/>
<organism evidence="2">
    <name type="scientific">Fervidobacterium thailandense</name>
    <dbReference type="NCBI Taxonomy" id="1008305"/>
    <lineage>
        <taxon>Bacteria</taxon>
        <taxon>Thermotogati</taxon>
        <taxon>Thermotogota</taxon>
        <taxon>Thermotogae</taxon>
        <taxon>Thermotogales</taxon>
        <taxon>Fervidobacteriaceae</taxon>
        <taxon>Fervidobacterium</taxon>
    </lineage>
</organism>
<dbReference type="SUPFAM" id="SSF103473">
    <property type="entry name" value="MFS general substrate transporter"/>
    <property type="match status" value="1"/>
</dbReference>
<keyword evidence="1" id="KW-0812">Transmembrane</keyword>
<dbReference type="Gene3D" id="1.20.1250.20">
    <property type="entry name" value="MFS general substrate transporter like domains"/>
    <property type="match status" value="1"/>
</dbReference>
<feature type="transmembrane region" description="Helical" evidence="1">
    <location>
        <begin position="70"/>
        <end position="88"/>
    </location>
</feature>
<comment type="caution">
    <text evidence="2">The sequence shown here is derived from an EMBL/GenBank/DDBJ whole genome shotgun (WGS) entry which is preliminary data.</text>
</comment>
<dbReference type="EMBL" id="DSZY01000019">
    <property type="protein sequence ID" value="HGU40364.1"/>
    <property type="molecule type" value="Genomic_DNA"/>
</dbReference>
<accession>A0A7C4VTA5</accession>
<reference evidence="2" key="1">
    <citation type="journal article" date="2020" name="mSystems">
        <title>Genome- and Community-Level Interaction Insights into Carbon Utilization and Element Cycling Functions of Hydrothermarchaeota in Hydrothermal Sediment.</title>
        <authorList>
            <person name="Zhou Z."/>
            <person name="Liu Y."/>
            <person name="Xu W."/>
            <person name="Pan J."/>
            <person name="Luo Z.H."/>
            <person name="Li M."/>
        </authorList>
    </citation>
    <scope>NUCLEOTIDE SEQUENCE [LARGE SCALE GENOMIC DNA]</scope>
    <source>
        <strain evidence="2">SpSt-609</strain>
    </source>
</reference>
<keyword evidence="1" id="KW-0472">Membrane</keyword>
<evidence type="ECO:0000313" key="2">
    <source>
        <dbReference type="EMBL" id="HGU40364.1"/>
    </source>
</evidence>
<name>A0A7C4VTA5_9BACT</name>
<evidence type="ECO:0008006" key="3">
    <source>
        <dbReference type="Google" id="ProtNLM"/>
    </source>
</evidence>
<protein>
    <recommendedName>
        <fullName evidence="3">Major facilitator superfamily (MFS) profile domain-containing protein</fullName>
    </recommendedName>
</protein>
<evidence type="ECO:0000256" key="1">
    <source>
        <dbReference type="SAM" id="Phobius"/>
    </source>
</evidence>
<proteinExistence type="predicted"/>
<keyword evidence="1" id="KW-1133">Transmembrane helix</keyword>